<evidence type="ECO:0000259" key="6">
    <source>
        <dbReference type="PROSITE" id="PS50931"/>
    </source>
</evidence>
<dbReference type="InterPro" id="IPR000847">
    <property type="entry name" value="LysR_HTH_N"/>
</dbReference>
<dbReference type="PROSITE" id="PS50931">
    <property type="entry name" value="HTH_LYSR"/>
    <property type="match status" value="1"/>
</dbReference>
<reference evidence="7 8" key="1">
    <citation type="submission" date="2016-10" db="EMBL/GenBank/DDBJ databases">
        <authorList>
            <person name="de Groot N.N."/>
        </authorList>
    </citation>
    <scope>NUCLEOTIDE SEQUENCE [LARGE SCALE GENOMIC DNA]</scope>
    <source>
        <strain evidence="7 8">GAS522</strain>
    </source>
</reference>
<evidence type="ECO:0000256" key="1">
    <source>
        <dbReference type="ARBA" id="ARBA00003502"/>
    </source>
</evidence>
<dbReference type="InterPro" id="IPR058163">
    <property type="entry name" value="LysR-type_TF_proteobact-type"/>
</dbReference>
<keyword evidence="4" id="KW-0238">DNA-binding</keyword>
<dbReference type="InterPro" id="IPR005119">
    <property type="entry name" value="LysR_subst-bd"/>
</dbReference>
<protein>
    <submittedName>
        <fullName evidence="7">Transcriptional regulator, LysR family</fullName>
    </submittedName>
</protein>
<keyword evidence="5" id="KW-0804">Transcription</keyword>
<dbReference type="RefSeq" id="WP_074822496.1">
    <property type="nucleotide sequence ID" value="NZ_FNTI01000001.1"/>
</dbReference>
<dbReference type="OrthoDB" id="9793571at2"/>
<comment type="similarity">
    <text evidence="2">Belongs to the LysR transcriptional regulatory family.</text>
</comment>
<evidence type="ECO:0000256" key="5">
    <source>
        <dbReference type="ARBA" id="ARBA00023163"/>
    </source>
</evidence>
<comment type="function">
    <text evidence="1">NodD regulates the expression of the nodABCFE genes which encode other nodulation proteins. NodD is also a negative regulator of its own expression. Binds flavonoids as inducers.</text>
</comment>
<evidence type="ECO:0000256" key="3">
    <source>
        <dbReference type="ARBA" id="ARBA00023015"/>
    </source>
</evidence>
<dbReference type="PANTHER" id="PTHR30537:SF26">
    <property type="entry name" value="GLYCINE CLEAVAGE SYSTEM TRANSCRIPTIONAL ACTIVATOR"/>
    <property type="match status" value="1"/>
</dbReference>
<evidence type="ECO:0000313" key="7">
    <source>
        <dbReference type="EMBL" id="SED40996.1"/>
    </source>
</evidence>
<dbReference type="EMBL" id="FNTI01000001">
    <property type="protein sequence ID" value="SED40996.1"/>
    <property type="molecule type" value="Genomic_DNA"/>
</dbReference>
<dbReference type="Proteomes" id="UP000183208">
    <property type="component" value="Unassembled WGS sequence"/>
</dbReference>
<dbReference type="InterPro" id="IPR036390">
    <property type="entry name" value="WH_DNA-bd_sf"/>
</dbReference>
<dbReference type="GO" id="GO:0006351">
    <property type="term" value="P:DNA-templated transcription"/>
    <property type="evidence" value="ECO:0007669"/>
    <property type="project" value="TreeGrafter"/>
</dbReference>
<dbReference type="Gene3D" id="3.40.190.10">
    <property type="entry name" value="Periplasmic binding protein-like II"/>
    <property type="match status" value="2"/>
</dbReference>
<dbReference type="Pfam" id="PF03466">
    <property type="entry name" value="LysR_substrate"/>
    <property type="match status" value="1"/>
</dbReference>
<proteinExistence type="inferred from homology"/>
<evidence type="ECO:0000256" key="4">
    <source>
        <dbReference type="ARBA" id="ARBA00023125"/>
    </source>
</evidence>
<evidence type="ECO:0000256" key="2">
    <source>
        <dbReference type="ARBA" id="ARBA00009437"/>
    </source>
</evidence>
<dbReference type="AlphaFoldDB" id="A0A1H5AEY8"/>
<dbReference type="GO" id="GO:0003700">
    <property type="term" value="F:DNA-binding transcription factor activity"/>
    <property type="evidence" value="ECO:0007669"/>
    <property type="project" value="InterPro"/>
</dbReference>
<sequence length="302" mass="32950">MGLPPLIELRAFEAAARHMSFKEAAAELGVTPTAISHQIRLLEGHCGQPLFRRRPRPLQLSPAGLQIYPVVNECLARMAAAVAGATVGTRGGRLRITGTNAFVARWLVPRLPLWRTLHPHLHLDVIGTDEVLNLKTGEADIAIRYARSPPPDVQSVELSCDRFLVVGSPALVGHVTDSLSPADLATFPLISYAWPSSDTNAPTWRRWEIAAREKYALVPPLGNLVSLSFREEPHAIAALLAGQGIALCSDIIVAAELAAGSLRCLSDVILPGYCFHVSYRPDHPMQTAIREFLLWSQAQFQT</sequence>
<gene>
    <name evidence="7" type="ORF">SAMN05444171_4035</name>
</gene>
<accession>A0A1H5AEY8</accession>
<name>A0A1H5AEY8_9BRAD</name>
<evidence type="ECO:0000313" key="8">
    <source>
        <dbReference type="Proteomes" id="UP000183208"/>
    </source>
</evidence>
<dbReference type="SUPFAM" id="SSF46785">
    <property type="entry name" value="Winged helix' DNA-binding domain"/>
    <property type="match status" value="1"/>
</dbReference>
<dbReference type="InterPro" id="IPR036388">
    <property type="entry name" value="WH-like_DNA-bd_sf"/>
</dbReference>
<organism evidence="7 8">
    <name type="scientific">Bradyrhizobium lablabi</name>
    <dbReference type="NCBI Taxonomy" id="722472"/>
    <lineage>
        <taxon>Bacteria</taxon>
        <taxon>Pseudomonadati</taxon>
        <taxon>Pseudomonadota</taxon>
        <taxon>Alphaproteobacteria</taxon>
        <taxon>Hyphomicrobiales</taxon>
        <taxon>Nitrobacteraceae</taxon>
        <taxon>Bradyrhizobium</taxon>
    </lineage>
</organism>
<dbReference type="PANTHER" id="PTHR30537">
    <property type="entry name" value="HTH-TYPE TRANSCRIPTIONAL REGULATOR"/>
    <property type="match status" value="1"/>
</dbReference>
<dbReference type="Gene3D" id="1.10.10.10">
    <property type="entry name" value="Winged helix-like DNA-binding domain superfamily/Winged helix DNA-binding domain"/>
    <property type="match status" value="1"/>
</dbReference>
<keyword evidence="3" id="KW-0805">Transcription regulation</keyword>
<feature type="domain" description="HTH lysR-type" evidence="6">
    <location>
        <begin position="4"/>
        <end position="61"/>
    </location>
</feature>
<dbReference type="Pfam" id="PF00126">
    <property type="entry name" value="HTH_1"/>
    <property type="match status" value="1"/>
</dbReference>
<dbReference type="GO" id="GO:0043565">
    <property type="term" value="F:sequence-specific DNA binding"/>
    <property type="evidence" value="ECO:0007669"/>
    <property type="project" value="TreeGrafter"/>
</dbReference>
<dbReference type="SUPFAM" id="SSF53850">
    <property type="entry name" value="Periplasmic binding protein-like II"/>
    <property type="match status" value="1"/>
</dbReference>